<dbReference type="CDD" id="cd03010">
    <property type="entry name" value="TlpA_like_DsbE"/>
    <property type="match status" value="1"/>
</dbReference>
<sequence length="179" mass="20159">MNKQIIPLAIFSALVIFLAIGLTLDPKEVPSPLIGKPAANFELQKLYSEESFSPNELKGEPWILNIWASWCVSCKQEHKLLVDLAKQHPVTIVGLNYKDTPEEAKSWLKELGNPYQVTVQDPNGQAGIDWGVYGVPETFVMDREGIIRYKFTGPLTKKRINKTLVPLLSELKDNKTQVK</sequence>
<reference evidence="7 8" key="1">
    <citation type="submission" date="2022-06" db="EMBL/GenBank/DDBJ databases">
        <title>Thiomicrohabdus sp. nov, an obligately chemolithoautotrophic, sulfur-oxidizing bacterium isolated from beach of Guanyin Mountain. Amoy.</title>
        <authorList>
            <person name="Zhu H."/>
        </authorList>
    </citation>
    <scope>NUCLEOTIDE SEQUENCE [LARGE SCALE GENOMIC DNA]</scope>
    <source>
        <strain evidence="7 8">XGS-01</strain>
    </source>
</reference>
<keyword evidence="5" id="KW-0676">Redox-active center</keyword>
<dbReference type="PROSITE" id="PS00194">
    <property type="entry name" value="THIOREDOXIN_1"/>
    <property type="match status" value="1"/>
</dbReference>
<dbReference type="PANTHER" id="PTHR42852:SF6">
    <property type="entry name" value="THIOL:DISULFIDE INTERCHANGE PROTEIN DSBE"/>
    <property type="match status" value="1"/>
</dbReference>
<evidence type="ECO:0000313" key="7">
    <source>
        <dbReference type="EMBL" id="WEJ62219.1"/>
    </source>
</evidence>
<dbReference type="Gene3D" id="3.40.30.10">
    <property type="entry name" value="Glutaredoxin"/>
    <property type="match status" value="1"/>
</dbReference>
<name>A0ABY8C8D2_9GAMM</name>
<dbReference type="InterPro" id="IPR017937">
    <property type="entry name" value="Thioredoxin_CS"/>
</dbReference>
<dbReference type="PROSITE" id="PS51352">
    <property type="entry name" value="THIOREDOXIN_2"/>
    <property type="match status" value="1"/>
</dbReference>
<accession>A0ABY8C8D2</accession>
<evidence type="ECO:0000256" key="4">
    <source>
        <dbReference type="ARBA" id="ARBA00023157"/>
    </source>
</evidence>
<keyword evidence="3" id="KW-0201">Cytochrome c-type biogenesis</keyword>
<dbReference type="PANTHER" id="PTHR42852">
    <property type="entry name" value="THIOL:DISULFIDE INTERCHANGE PROTEIN DSBE"/>
    <property type="match status" value="1"/>
</dbReference>
<dbReference type="EMBL" id="CP102381">
    <property type="protein sequence ID" value="WEJ62219.1"/>
    <property type="molecule type" value="Genomic_DNA"/>
</dbReference>
<gene>
    <name evidence="7" type="ORF">NR989_09385</name>
</gene>
<dbReference type="RefSeq" id="WP_275594477.1">
    <property type="nucleotide sequence ID" value="NZ_CP102381.1"/>
</dbReference>
<keyword evidence="4" id="KW-1015">Disulfide bond</keyword>
<dbReference type="InterPro" id="IPR013740">
    <property type="entry name" value="Redoxin"/>
</dbReference>
<evidence type="ECO:0000256" key="5">
    <source>
        <dbReference type="ARBA" id="ARBA00023284"/>
    </source>
</evidence>
<evidence type="ECO:0000256" key="3">
    <source>
        <dbReference type="ARBA" id="ARBA00022748"/>
    </source>
</evidence>
<dbReference type="Pfam" id="PF08534">
    <property type="entry name" value="Redoxin"/>
    <property type="match status" value="1"/>
</dbReference>
<evidence type="ECO:0000313" key="8">
    <source>
        <dbReference type="Proteomes" id="UP001222275"/>
    </source>
</evidence>
<comment type="similarity">
    <text evidence="2">Belongs to the thioredoxin family. DsbE subfamily.</text>
</comment>
<organism evidence="7 8">
    <name type="scientific">Thiomicrorhabdus lithotrophica</name>
    <dbReference type="NCBI Taxonomy" id="2949997"/>
    <lineage>
        <taxon>Bacteria</taxon>
        <taxon>Pseudomonadati</taxon>
        <taxon>Pseudomonadota</taxon>
        <taxon>Gammaproteobacteria</taxon>
        <taxon>Thiotrichales</taxon>
        <taxon>Piscirickettsiaceae</taxon>
        <taxon>Thiomicrorhabdus</taxon>
    </lineage>
</organism>
<comment type="subcellular location">
    <subcellularLocation>
        <location evidence="1">Cell inner membrane</location>
        <topology evidence="1">Single-pass membrane protein</topology>
        <orientation evidence="1">Periplasmic side</orientation>
    </subcellularLocation>
</comment>
<dbReference type="InterPro" id="IPR013766">
    <property type="entry name" value="Thioredoxin_domain"/>
</dbReference>
<dbReference type="InterPro" id="IPR050553">
    <property type="entry name" value="Thioredoxin_ResA/DsbE_sf"/>
</dbReference>
<dbReference type="SUPFAM" id="SSF52833">
    <property type="entry name" value="Thioredoxin-like"/>
    <property type="match status" value="1"/>
</dbReference>
<protein>
    <submittedName>
        <fullName evidence="7">DsbE family thiol:disulfide interchange protein</fullName>
    </submittedName>
</protein>
<evidence type="ECO:0000259" key="6">
    <source>
        <dbReference type="PROSITE" id="PS51352"/>
    </source>
</evidence>
<dbReference type="InterPro" id="IPR004799">
    <property type="entry name" value="Periplasmic_diS_OxRdtase_DsbE"/>
</dbReference>
<dbReference type="Proteomes" id="UP001222275">
    <property type="component" value="Chromosome"/>
</dbReference>
<proteinExistence type="inferred from homology"/>
<dbReference type="NCBIfam" id="TIGR00385">
    <property type="entry name" value="dsbE"/>
    <property type="match status" value="1"/>
</dbReference>
<keyword evidence="8" id="KW-1185">Reference proteome</keyword>
<evidence type="ECO:0000256" key="1">
    <source>
        <dbReference type="ARBA" id="ARBA00004383"/>
    </source>
</evidence>
<feature type="domain" description="Thioredoxin" evidence="6">
    <location>
        <begin position="32"/>
        <end position="169"/>
    </location>
</feature>
<evidence type="ECO:0000256" key="2">
    <source>
        <dbReference type="ARBA" id="ARBA00007758"/>
    </source>
</evidence>
<dbReference type="InterPro" id="IPR036249">
    <property type="entry name" value="Thioredoxin-like_sf"/>
</dbReference>